<dbReference type="GO" id="GO:0005634">
    <property type="term" value="C:nucleus"/>
    <property type="evidence" value="ECO:0007669"/>
    <property type="project" value="TreeGrafter"/>
</dbReference>
<dbReference type="SMART" id="SM00993">
    <property type="entry name" value="YL1_C"/>
    <property type="match status" value="1"/>
</dbReference>
<protein>
    <submittedName>
        <fullName evidence="5">YL1 nuclear protein-domain-containing protein</fullName>
    </submittedName>
</protein>
<dbReference type="InterPro" id="IPR013272">
    <property type="entry name" value="Vps72/YL1_C"/>
</dbReference>
<dbReference type="RefSeq" id="XP_040726194.1">
    <property type="nucleotide sequence ID" value="XM_040866845.1"/>
</dbReference>
<dbReference type="Proteomes" id="UP000193685">
    <property type="component" value="Unassembled WGS sequence"/>
</dbReference>
<dbReference type="Pfam" id="PF08265">
    <property type="entry name" value="YL1_C"/>
    <property type="match status" value="1"/>
</dbReference>
<dbReference type="AlphaFoldDB" id="A0A1Y2FIZ0"/>
<dbReference type="InterPro" id="IPR046757">
    <property type="entry name" value="YL1_N"/>
</dbReference>
<dbReference type="STRING" id="56484.A0A1Y2FIZ0"/>
<accession>A0A1Y2FIZ0</accession>
<feature type="region of interest" description="Disordered" evidence="3">
    <location>
        <begin position="1"/>
        <end position="44"/>
    </location>
</feature>
<sequence length="405" mass="44161">MSSKDFDGAASGSGSDGGYESESSFQMPDPLALGREKRATAGNRLRDMLNLEIETEGMFAEDAEDDDFGSDQDQVDDHNSELDSSSEEDAAQQEPEDAGEQALKTQEKAANRQKKRRAAEAFTKAKPKVKQIPVAANTATPQLPKKRDRASLNTSAQRQSARAHTRQVAGAVEQRLKAAKSRQSQQVVAPRVVERPLTQAERLEEAKRTEEINVASLNQVVQYEEEKKATQRALAAKRQAAQPTIRIFSTTKASTHPTTKVVPKIIDVSTTETSLAHPMDAVAQAKVAPELTTVSTIDPAPRAKEASPTPAPAAKHFVAFAHFESAPFARELLLGLPPGTKRKRPPAKVLCPITGRLARYKDPSTRVCVANLEAYRVVKQLANGEVLYNPTLEMYTAPAYVPSKR</sequence>
<dbReference type="OrthoDB" id="3942062at2759"/>
<organism evidence="5 6">
    <name type="scientific">Protomyces lactucae-debilis</name>
    <dbReference type="NCBI Taxonomy" id="2754530"/>
    <lineage>
        <taxon>Eukaryota</taxon>
        <taxon>Fungi</taxon>
        <taxon>Dikarya</taxon>
        <taxon>Ascomycota</taxon>
        <taxon>Taphrinomycotina</taxon>
        <taxon>Taphrinomycetes</taxon>
        <taxon>Taphrinales</taxon>
        <taxon>Protomycetaceae</taxon>
        <taxon>Protomyces</taxon>
    </lineage>
</organism>
<evidence type="ECO:0000259" key="4">
    <source>
        <dbReference type="SMART" id="SM00993"/>
    </source>
</evidence>
<evidence type="ECO:0000256" key="1">
    <source>
        <dbReference type="ARBA" id="ARBA00006832"/>
    </source>
</evidence>
<feature type="domain" description="Vps72/YL1 C-terminal" evidence="4">
    <location>
        <begin position="349"/>
        <end position="378"/>
    </location>
</feature>
<feature type="compositionally biased region" description="Acidic residues" evidence="3">
    <location>
        <begin position="84"/>
        <end position="99"/>
    </location>
</feature>
<keyword evidence="2" id="KW-0175">Coiled coil</keyword>
<feature type="compositionally biased region" description="Basic and acidic residues" evidence="3">
    <location>
        <begin position="34"/>
        <end position="44"/>
    </location>
</feature>
<comment type="caution">
    <text evidence="5">The sequence shown here is derived from an EMBL/GenBank/DDBJ whole genome shotgun (WGS) entry which is preliminary data.</text>
</comment>
<dbReference type="EMBL" id="MCFI01000007">
    <property type="protein sequence ID" value="ORY83899.1"/>
    <property type="molecule type" value="Genomic_DNA"/>
</dbReference>
<evidence type="ECO:0000313" key="5">
    <source>
        <dbReference type="EMBL" id="ORY83899.1"/>
    </source>
</evidence>
<evidence type="ECO:0000256" key="2">
    <source>
        <dbReference type="SAM" id="Coils"/>
    </source>
</evidence>
<feature type="region of interest" description="Disordered" evidence="3">
    <location>
        <begin position="56"/>
        <end position="187"/>
    </location>
</feature>
<evidence type="ECO:0000256" key="3">
    <source>
        <dbReference type="SAM" id="MobiDB-lite"/>
    </source>
</evidence>
<name>A0A1Y2FIZ0_PROLT</name>
<evidence type="ECO:0000313" key="6">
    <source>
        <dbReference type="Proteomes" id="UP000193685"/>
    </source>
</evidence>
<dbReference type="OMA" id="MSFVQQR"/>
<feature type="compositionally biased region" description="Acidic residues" evidence="3">
    <location>
        <begin position="56"/>
        <end position="74"/>
    </location>
</feature>
<dbReference type="PANTHER" id="PTHR13275">
    <property type="entry name" value="YL-1 PROTEIN TRANSCRIPTION FACTOR-LIKE 1"/>
    <property type="match status" value="1"/>
</dbReference>
<keyword evidence="6" id="KW-1185">Reference proteome</keyword>
<feature type="compositionally biased region" description="Polar residues" evidence="3">
    <location>
        <begin position="151"/>
        <end position="162"/>
    </location>
</feature>
<feature type="coiled-coil region" evidence="2">
    <location>
        <begin position="200"/>
        <end position="240"/>
    </location>
</feature>
<reference evidence="5 6" key="1">
    <citation type="submission" date="2016-07" db="EMBL/GenBank/DDBJ databases">
        <title>Pervasive Adenine N6-methylation of Active Genes in Fungi.</title>
        <authorList>
            <consortium name="DOE Joint Genome Institute"/>
            <person name="Mondo S.J."/>
            <person name="Dannebaum R.O."/>
            <person name="Kuo R.C."/>
            <person name="Labutti K."/>
            <person name="Haridas S."/>
            <person name="Kuo A."/>
            <person name="Salamov A."/>
            <person name="Ahrendt S.R."/>
            <person name="Lipzen A."/>
            <person name="Sullivan W."/>
            <person name="Andreopoulos W.B."/>
            <person name="Clum A."/>
            <person name="Lindquist E."/>
            <person name="Daum C."/>
            <person name="Ramamoorthy G.K."/>
            <person name="Gryganskyi A."/>
            <person name="Culley D."/>
            <person name="Magnuson J.K."/>
            <person name="James T.Y."/>
            <person name="O'Malley M.A."/>
            <person name="Stajich J.E."/>
            <person name="Spatafora J.W."/>
            <person name="Visel A."/>
            <person name="Grigoriev I.V."/>
        </authorList>
    </citation>
    <scope>NUCLEOTIDE SEQUENCE [LARGE SCALE GENOMIC DNA]</scope>
    <source>
        <strain evidence="5 6">12-1054</strain>
    </source>
</reference>
<gene>
    <name evidence="5" type="ORF">BCR37DRAFT_286150</name>
</gene>
<dbReference type="GeneID" id="63783444"/>
<comment type="similarity">
    <text evidence="1">Belongs to the VPS72/YL1 family.</text>
</comment>
<proteinExistence type="inferred from homology"/>
<feature type="compositionally biased region" description="Low complexity" evidence="3">
    <location>
        <begin position="8"/>
        <end position="25"/>
    </location>
</feature>
<dbReference type="PANTHER" id="PTHR13275:SF4">
    <property type="entry name" value="VACUOLAR PROTEIN SORTING-ASSOCIATED PROTEIN 72 HOMOLOG"/>
    <property type="match status" value="1"/>
</dbReference>
<dbReference type="Pfam" id="PF05764">
    <property type="entry name" value="YL1"/>
    <property type="match status" value="1"/>
</dbReference>